<comment type="caution">
    <text evidence="2">The sequence shown here is derived from an EMBL/GenBank/DDBJ whole genome shotgun (WGS) entry which is preliminary data.</text>
</comment>
<name>A0A6I4IU77_9FLAO</name>
<keyword evidence="3" id="KW-1185">Reference proteome</keyword>
<keyword evidence="1" id="KW-1133">Transmembrane helix</keyword>
<reference evidence="3" key="1">
    <citation type="submission" date="2019-05" db="EMBL/GenBank/DDBJ databases">
        <title>Flavobacterium profundi sp. nov., isolated from a deep-sea seamount.</title>
        <authorList>
            <person name="Zhang D.-C."/>
        </authorList>
    </citation>
    <scope>NUCLEOTIDE SEQUENCE [LARGE SCALE GENOMIC DNA]</scope>
    <source>
        <strain evidence="3">TP390</strain>
    </source>
</reference>
<proteinExistence type="predicted"/>
<accession>A0A6I4IU77</accession>
<feature type="transmembrane region" description="Helical" evidence="1">
    <location>
        <begin position="7"/>
        <end position="26"/>
    </location>
</feature>
<dbReference type="EMBL" id="WQLW01000012">
    <property type="protein sequence ID" value="MVO10459.1"/>
    <property type="molecule type" value="Genomic_DNA"/>
</dbReference>
<keyword evidence="1" id="KW-0472">Membrane</keyword>
<keyword evidence="1" id="KW-0812">Transmembrane</keyword>
<sequence length="54" mass="6092">MKPYKVILLNVFVLLVTIMFFSQIGIETITPYSYSILDIKSTSQGISPLNNVKI</sequence>
<evidence type="ECO:0000313" key="3">
    <source>
        <dbReference type="Proteomes" id="UP000431264"/>
    </source>
</evidence>
<organism evidence="2 3">
    <name type="scientific">Flavobacterium profundi</name>
    <dbReference type="NCBI Taxonomy" id="1774945"/>
    <lineage>
        <taxon>Bacteria</taxon>
        <taxon>Pseudomonadati</taxon>
        <taxon>Bacteroidota</taxon>
        <taxon>Flavobacteriia</taxon>
        <taxon>Flavobacteriales</taxon>
        <taxon>Flavobacteriaceae</taxon>
        <taxon>Flavobacterium</taxon>
    </lineage>
</organism>
<evidence type="ECO:0000256" key="1">
    <source>
        <dbReference type="SAM" id="Phobius"/>
    </source>
</evidence>
<dbReference type="AlphaFoldDB" id="A0A6I4IU77"/>
<evidence type="ECO:0000313" key="2">
    <source>
        <dbReference type="EMBL" id="MVO10459.1"/>
    </source>
</evidence>
<dbReference type="RefSeq" id="WP_157504276.1">
    <property type="nucleotide sequence ID" value="NZ_VDCZ01000012.1"/>
</dbReference>
<protein>
    <submittedName>
        <fullName evidence="2">Uncharacterized protein</fullName>
    </submittedName>
</protein>
<gene>
    <name evidence="2" type="ORF">GOQ30_14890</name>
</gene>
<dbReference type="Proteomes" id="UP000431264">
    <property type="component" value="Unassembled WGS sequence"/>
</dbReference>